<dbReference type="PANTHER" id="PTHR43085">
    <property type="entry name" value="HEXOKINASE FAMILY MEMBER"/>
    <property type="match status" value="1"/>
</dbReference>
<keyword evidence="2 5" id="KW-0808">Transferase</keyword>
<feature type="domain" description="Carbohydrate kinase PfkB" evidence="4">
    <location>
        <begin position="19"/>
        <end position="285"/>
    </location>
</feature>
<dbReference type="InterPro" id="IPR011611">
    <property type="entry name" value="PfkB_dom"/>
</dbReference>
<gene>
    <name evidence="5" type="ORF">EZS27_000274</name>
</gene>
<dbReference type="EC" id="2.7.1.4" evidence="5"/>
<organism evidence="5">
    <name type="scientific">termite gut metagenome</name>
    <dbReference type="NCBI Taxonomy" id="433724"/>
    <lineage>
        <taxon>unclassified sequences</taxon>
        <taxon>metagenomes</taxon>
        <taxon>organismal metagenomes</taxon>
    </lineage>
</organism>
<dbReference type="PROSITE" id="PS00583">
    <property type="entry name" value="PFKB_KINASES_1"/>
    <property type="match status" value="1"/>
</dbReference>
<dbReference type="PROSITE" id="PS00584">
    <property type="entry name" value="PFKB_KINASES_2"/>
    <property type="match status" value="1"/>
</dbReference>
<dbReference type="InterPro" id="IPR050306">
    <property type="entry name" value="PfkB_Carbo_kinase"/>
</dbReference>
<evidence type="ECO:0000259" key="4">
    <source>
        <dbReference type="Pfam" id="PF00294"/>
    </source>
</evidence>
<evidence type="ECO:0000256" key="3">
    <source>
        <dbReference type="ARBA" id="ARBA00022777"/>
    </source>
</evidence>
<protein>
    <submittedName>
        <fullName evidence="5">Fructokinase</fullName>
        <ecNumber evidence="5">2.7.1.4</ecNumber>
    </submittedName>
</protein>
<dbReference type="PANTHER" id="PTHR43085:SF57">
    <property type="entry name" value="CARBOHYDRATE KINASE PFKB DOMAIN-CONTAINING PROTEIN"/>
    <property type="match status" value="1"/>
</dbReference>
<dbReference type="EMBL" id="SNRY01000003">
    <property type="protein sequence ID" value="KAA6352324.1"/>
    <property type="molecule type" value="Genomic_DNA"/>
</dbReference>
<keyword evidence="3 5" id="KW-0418">Kinase</keyword>
<name>A0A5J4T1R4_9ZZZZ</name>
<dbReference type="Pfam" id="PF00294">
    <property type="entry name" value="PfkB"/>
    <property type="match status" value="1"/>
</dbReference>
<dbReference type="GO" id="GO:0008865">
    <property type="term" value="F:fructokinase activity"/>
    <property type="evidence" value="ECO:0007669"/>
    <property type="project" value="UniProtKB-EC"/>
</dbReference>
<dbReference type="InterPro" id="IPR029056">
    <property type="entry name" value="Ribokinase-like"/>
</dbReference>
<evidence type="ECO:0000256" key="1">
    <source>
        <dbReference type="ARBA" id="ARBA00010688"/>
    </source>
</evidence>
<comment type="caution">
    <text evidence="5">The sequence shown here is derived from an EMBL/GenBank/DDBJ whole genome shotgun (WGS) entry which is preliminary data.</text>
</comment>
<dbReference type="SUPFAM" id="SSF53613">
    <property type="entry name" value="Ribokinase-like"/>
    <property type="match status" value="1"/>
</dbReference>
<proteinExistence type="inferred from homology"/>
<sequence length="301" mass="33833">MKTIAGLGEILWDVFPERKILGGAPANFAYHTSQFGFDSYAVSAIGKDLLGKEILDSLSEKNFNYLIESIDYPTGTVQVTLDDKGVPQYEICENTAWDNIPFTQRSEELAKICSAVCFGSLAQRNEVSRTFIHRFLESVSDDAYKIFDINLRQHFYSKEIIHESLLRCNILKINEEEVIEVAKLFDYTGLTEQEICIRLLNEYKLNMVVETRGAMGSYVLTANEISYLDTPKVHVADTVGAGDSFIGAFISALLYGESIRNAHQLAVEVSAYVCMQHGAMPKLPDAFAELFKNKYSNDEKK</sequence>
<reference evidence="5" key="1">
    <citation type="submission" date="2019-03" db="EMBL/GenBank/DDBJ databases">
        <title>Single cell metagenomics reveals metabolic interactions within the superorganism composed of flagellate Streblomastix strix and complex community of Bacteroidetes bacteria on its surface.</title>
        <authorList>
            <person name="Treitli S.C."/>
            <person name="Kolisko M."/>
            <person name="Husnik F."/>
            <person name="Keeling P."/>
            <person name="Hampl V."/>
        </authorList>
    </citation>
    <scope>NUCLEOTIDE SEQUENCE</scope>
    <source>
        <strain evidence="5">STM</strain>
    </source>
</reference>
<accession>A0A5J4T1R4</accession>
<evidence type="ECO:0000313" key="5">
    <source>
        <dbReference type="EMBL" id="KAA6352324.1"/>
    </source>
</evidence>
<evidence type="ECO:0000256" key="2">
    <source>
        <dbReference type="ARBA" id="ARBA00022679"/>
    </source>
</evidence>
<dbReference type="InterPro" id="IPR002173">
    <property type="entry name" value="Carboh/pur_kinase_PfkB_CS"/>
</dbReference>
<dbReference type="AlphaFoldDB" id="A0A5J4T1R4"/>
<dbReference type="Gene3D" id="3.40.1190.20">
    <property type="match status" value="1"/>
</dbReference>
<dbReference type="CDD" id="cd01167">
    <property type="entry name" value="bac_FRK"/>
    <property type="match status" value="1"/>
</dbReference>
<comment type="similarity">
    <text evidence="1">Belongs to the carbohydrate kinase PfkB family.</text>
</comment>